<reference evidence="3" key="1">
    <citation type="submission" date="2019-08" db="EMBL/GenBank/DDBJ databases">
        <title>Limnoglobus roseus gen. nov., sp. nov., a novel freshwater planctomycete with a giant genome from the family Gemmataceae.</title>
        <authorList>
            <person name="Kulichevskaya I.S."/>
            <person name="Naumoff D.G."/>
            <person name="Miroshnikov K."/>
            <person name="Ivanova A."/>
            <person name="Philippov D.A."/>
            <person name="Hakobyan A."/>
            <person name="Rijpstra I.C."/>
            <person name="Sinninghe Damste J.S."/>
            <person name="Liesack W."/>
            <person name="Dedysh S.N."/>
        </authorList>
    </citation>
    <scope>NUCLEOTIDE SEQUENCE [LARGE SCALE GENOMIC DNA]</scope>
    <source>
        <strain evidence="3">PX52</strain>
    </source>
</reference>
<accession>A0A5C1ALM2</accession>
<dbReference type="AlphaFoldDB" id="A0A5C1ALM2"/>
<name>A0A5C1ALM2_9BACT</name>
<evidence type="ECO:0000313" key="2">
    <source>
        <dbReference type="EMBL" id="QEL18876.1"/>
    </source>
</evidence>
<keyword evidence="1" id="KW-0812">Transmembrane</keyword>
<gene>
    <name evidence="2" type="ORF">PX52LOC_05918</name>
</gene>
<dbReference type="Proteomes" id="UP000324974">
    <property type="component" value="Chromosome"/>
</dbReference>
<keyword evidence="1" id="KW-0472">Membrane</keyword>
<organism evidence="2 3">
    <name type="scientific">Limnoglobus roseus</name>
    <dbReference type="NCBI Taxonomy" id="2598579"/>
    <lineage>
        <taxon>Bacteria</taxon>
        <taxon>Pseudomonadati</taxon>
        <taxon>Planctomycetota</taxon>
        <taxon>Planctomycetia</taxon>
        <taxon>Gemmatales</taxon>
        <taxon>Gemmataceae</taxon>
        <taxon>Limnoglobus</taxon>
    </lineage>
</organism>
<dbReference type="EMBL" id="CP042425">
    <property type="protein sequence ID" value="QEL18876.1"/>
    <property type="molecule type" value="Genomic_DNA"/>
</dbReference>
<protein>
    <submittedName>
        <fullName evidence="2">Uncharacterized protein</fullName>
    </submittedName>
</protein>
<keyword evidence="1" id="KW-1133">Transmembrane helix</keyword>
<evidence type="ECO:0000313" key="3">
    <source>
        <dbReference type="Proteomes" id="UP000324974"/>
    </source>
</evidence>
<evidence type="ECO:0000256" key="1">
    <source>
        <dbReference type="SAM" id="Phobius"/>
    </source>
</evidence>
<proteinExistence type="predicted"/>
<feature type="transmembrane region" description="Helical" evidence="1">
    <location>
        <begin position="26"/>
        <end position="48"/>
    </location>
</feature>
<dbReference type="RefSeq" id="WP_149113322.1">
    <property type="nucleotide sequence ID" value="NZ_CP042425.1"/>
</dbReference>
<sequence>MARRDDDSGEFDRQFHSSRRARRMSAWAWCLIAIGGVLVVSVLTVGLLSVGRASKLGDGIAQAVVGPRPEVEGVNWNLIELSNHLASRGFQPMMYVTEGEHLEAVWRGPDAKWPDFSNMNLAQMEAARKNYNVHAIKNVKVRMFRDAKSAHDRSDAFNLSFSWGRFLFTAEDPTYLNQLQAILNP</sequence>
<dbReference type="KEGG" id="lrs:PX52LOC_05918"/>
<keyword evidence="3" id="KW-1185">Reference proteome</keyword>